<keyword evidence="1" id="KW-1133">Transmembrane helix</keyword>
<dbReference type="RefSeq" id="WP_059057656.1">
    <property type="nucleotide sequence ID" value="NZ_CEML01000001.1"/>
</dbReference>
<evidence type="ECO:0000313" key="2">
    <source>
        <dbReference type="EMBL" id="CQH60824.1"/>
    </source>
</evidence>
<dbReference type="KEGG" id="hhb:Hhub_3303"/>
<protein>
    <submittedName>
        <fullName evidence="2">Uncharacterized protein</fullName>
    </submittedName>
</protein>
<reference evidence="3" key="1">
    <citation type="journal article" date="2016" name="Environ. Microbiol.">
        <title>The complete genome of a viable archaeum isolated from 123-million-year-old rock salt.</title>
        <authorList>
            <person name="Jaakkola S.T."/>
            <person name="Pfeiffer F."/>
            <person name="Ravantti J.J."/>
            <person name="Guo Q."/>
            <person name="Liu Y."/>
            <person name="Chen X."/>
            <person name="Ma H."/>
            <person name="Yang C."/>
            <person name="Oksanen H.M."/>
            <person name="Bamford D.H."/>
        </authorList>
    </citation>
    <scope>NUCLEOTIDE SEQUENCE</scope>
    <source>
        <strain evidence="3">JI20-1</strain>
    </source>
</reference>
<gene>
    <name evidence="2" type="ORF">HHUB_3303</name>
</gene>
<evidence type="ECO:0000313" key="3">
    <source>
        <dbReference type="Proteomes" id="UP000066737"/>
    </source>
</evidence>
<evidence type="ECO:0000256" key="1">
    <source>
        <dbReference type="SAM" id="Phobius"/>
    </source>
</evidence>
<sequence>MAERPPSDSPFRTRLALALTFGVTLTAVFGVLAALTLSGPLSVVTGATALGIGICAVAAAVVLLARDDAKN</sequence>
<dbReference type="STRING" id="1407499.HHUB_3303"/>
<keyword evidence="1" id="KW-0812">Transmembrane</keyword>
<name>A0A0U5H6L1_9EURY</name>
<feature type="transmembrane region" description="Helical" evidence="1">
    <location>
        <begin position="43"/>
        <end position="65"/>
    </location>
</feature>
<dbReference type="Proteomes" id="UP000066737">
    <property type="component" value="Chromosome I"/>
</dbReference>
<organism evidence="2 3">
    <name type="scientific">Halobacterium hubeiense</name>
    <dbReference type="NCBI Taxonomy" id="1407499"/>
    <lineage>
        <taxon>Archaea</taxon>
        <taxon>Methanobacteriati</taxon>
        <taxon>Methanobacteriota</taxon>
        <taxon>Stenosarchaea group</taxon>
        <taxon>Halobacteria</taxon>
        <taxon>Halobacteriales</taxon>
        <taxon>Halobacteriaceae</taxon>
        <taxon>Halobacterium</taxon>
    </lineage>
</organism>
<keyword evidence="1" id="KW-0472">Membrane</keyword>
<keyword evidence="3" id="KW-1185">Reference proteome</keyword>
<proteinExistence type="predicted"/>
<dbReference type="EMBL" id="LN831302">
    <property type="protein sequence ID" value="CQH60824.1"/>
    <property type="molecule type" value="Genomic_DNA"/>
</dbReference>
<dbReference type="AlphaFoldDB" id="A0A0U5H6L1"/>
<accession>A0A0U5H6L1</accession>
<dbReference type="GeneID" id="26659916"/>